<protein>
    <submittedName>
        <fullName evidence="2">Uncharacterized protein</fullName>
    </submittedName>
</protein>
<dbReference type="Proteomes" id="UP000035368">
    <property type="component" value="Chromosome"/>
</dbReference>
<evidence type="ECO:0000313" key="2">
    <source>
        <dbReference type="EMBL" id="AKK03686.1"/>
    </source>
</evidence>
<dbReference type="RefSeq" id="WP_144413496.1">
    <property type="nucleotide sequence ID" value="NZ_CP011541.1"/>
</dbReference>
<dbReference type="EMBL" id="CP011541">
    <property type="protein sequence ID" value="AKK03686.1"/>
    <property type="molecule type" value="Genomic_DNA"/>
</dbReference>
<organism evidence="2 3">
    <name type="scientific">Corynebacterium epidermidicanis</name>
    <dbReference type="NCBI Taxonomy" id="1050174"/>
    <lineage>
        <taxon>Bacteria</taxon>
        <taxon>Bacillati</taxon>
        <taxon>Actinomycetota</taxon>
        <taxon>Actinomycetes</taxon>
        <taxon>Mycobacteriales</taxon>
        <taxon>Corynebacteriaceae</taxon>
        <taxon>Corynebacterium</taxon>
    </lineage>
</organism>
<dbReference type="PATRIC" id="fig|1050174.4.peg.1850"/>
<gene>
    <name evidence="2" type="ORF">CEPID_09200</name>
</gene>
<keyword evidence="1" id="KW-1133">Transmembrane helix</keyword>
<evidence type="ECO:0000313" key="3">
    <source>
        <dbReference type="Proteomes" id="UP000035368"/>
    </source>
</evidence>
<feature type="transmembrane region" description="Helical" evidence="1">
    <location>
        <begin position="86"/>
        <end position="104"/>
    </location>
</feature>
<keyword evidence="3" id="KW-1185">Reference proteome</keyword>
<keyword evidence="1" id="KW-0812">Transmembrane</keyword>
<reference evidence="2 3" key="1">
    <citation type="submission" date="2015-05" db="EMBL/GenBank/DDBJ databases">
        <title>Complete genome sequence of Corynebacterium epidermidicanis DSM 45586, isolated from the skin of a dog suffering from pruritus.</title>
        <authorList>
            <person name="Ruckert C."/>
            <person name="Albersmeier A."/>
            <person name="Winkler A."/>
            <person name="Tauch A."/>
        </authorList>
    </citation>
    <scope>NUCLEOTIDE SEQUENCE [LARGE SCALE GENOMIC DNA]</scope>
    <source>
        <strain evidence="2 3">DSM 45586</strain>
    </source>
</reference>
<dbReference type="AlphaFoldDB" id="A0A0G3GR87"/>
<dbReference type="KEGG" id="cei:CEPID_09200"/>
<name>A0A0G3GR87_9CORY</name>
<evidence type="ECO:0000256" key="1">
    <source>
        <dbReference type="SAM" id="Phobius"/>
    </source>
</evidence>
<proteinExistence type="predicted"/>
<sequence length="122" mass="13166">MMTAGASLSLAASNQVARWSGALRWGAHAVSMYLLGVLAAAIYDLTHTGAQADFGWTMYAPLSDASHSSRYTSSLYDLLQNYGPTFPHWVALLAAVAVCGLAAWHRGPGPVEHLMRATYRRL</sequence>
<accession>A0A0G3GR87</accession>
<dbReference type="STRING" id="1050174.CEPID_09200"/>
<keyword evidence="1" id="KW-0472">Membrane</keyword>